<reference evidence="1" key="1">
    <citation type="submission" date="2022-06" db="EMBL/GenBank/DDBJ databases">
        <title>Phylogenomic reconstructions and comparative analyses of Kickxellomycotina fungi.</title>
        <authorList>
            <person name="Reynolds N.K."/>
            <person name="Stajich J.E."/>
            <person name="Barry K."/>
            <person name="Grigoriev I.V."/>
            <person name="Crous P."/>
            <person name="Smith M.E."/>
        </authorList>
    </citation>
    <scope>NUCLEOTIDE SEQUENCE</scope>
    <source>
        <strain evidence="1">RSA 2271</strain>
    </source>
</reference>
<name>A0ACC1HAE2_9FUNG</name>
<feature type="non-terminal residue" evidence="1">
    <location>
        <position position="141"/>
    </location>
</feature>
<gene>
    <name evidence="1" type="ORF">EV182_007640</name>
</gene>
<evidence type="ECO:0000313" key="2">
    <source>
        <dbReference type="Proteomes" id="UP001145114"/>
    </source>
</evidence>
<evidence type="ECO:0000313" key="1">
    <source>
        <dbReference type="EMBL" id="KAJ1671412.1"/>
    </source>
</evidence>
<organism evidence="1 2">
    <name type="scientific">Spiromyces aspiralis</name>
    <dbReference type="NCBI Taxonomy" id="68401"/>
    <lineage>
        <taxon>Eukaryota</taxon>
        <taxon>Fungi</taxon>
        <taxon>Fungi incertae sedis</taxon>
        <taxon>Zoopagomycota</taxon>
        <taxon>Kickxellomycotina</taxon>
        <taxon>Kickxellomycetes</taxon>
        <taxon>Kickxellales</taxon>
        <taxon>Kickxellaceae</taxon>
        <taxon>Spiromyces</taxon>
    </lineage>
</organism>
<dbReference type="EMBL" id="JAMZIH010008762">
    <property type="protein sequence ID" value="KAJ1671412.1"/>
    <property type="molecule type" value="Genomic_DNA"/>
</dbReference>
<sequence>MSRHLAVQRMGDWRERRWLTHRGIGMPYRLRVVIDADGAANNDKISNDNEEEATQADRELQAADALLADDQDAPGAHARPLSYSYENADLTSRWLTFADPAMRRRLLLNGLLILAWFTTSMTLSMYNKMLFGRDHMDVSYP</sequence>
<proteinExistence type="predicted"/>
<keyword evidence="2" id="KW-1185">Reference proteome</keyword>
<protein>
    <submittedName>
        <fullName evidence="1">Uncharacterized protein</fullName>
    </submittedName>
</protein>
<comment type="caution">
    <text evidence="1">The sequence shown here is derived from an EMBL/GenBank/DDBJ whole genome shotgun (WGS) entry which is preliminary data.</text>
</comment>
<dbReference type="Proteomes" id="UP001145114">
    <property type="component" value="Unassembled WGS sequence"/>
</dbReference>
<accession>A0ACC1HAE2</accession>